<sequence length="30" mass="3258">EHRCIDPSTSEPPNGACFPHPFTDVFGLSV</sequence>
<dbReference type="AlphaFoldDB" id="Q99KT8"/>
<dbReference type="EMBL" id="BC004016">
    <property type="protein sequence ID" value="AAH04016.1"/>
    <property type="molecule type" value="mRNA"/>
</dbReference>
<feature type="non-terminal residue" evidence="1">
    <location>
        <position position="1"/>
    </location>
</feature>
<evidence type="ECO:0000313" key="2">
    <source>
        <dbReference type="MGI" id="MGI:1931744"/>
    </source>
</evidence>
<gene>
    <name evidence="1 2" type="primary">Uck2</name>
</gene>
<accession>Q99KT8</accession>
<protein>
    <submittedName>
        <fullName evidence="1">Uck2 protein</fullName>
    </submittedName>
</protein>
<reference evidence="1" key="1">
    <citation type="journal article" date="2004" name="Genome Res.">
        <title>The status, quality, and expansion of the NIH full-length cDNA project: the Mammalian Gene Collection (MGC).</title>
        <authorList>
            <consortium name="The MGC Project Team"/>
            <person name="Gerhard D.S."/>
            <person name="Wagner L."/>
            <person name="Feingold E.A."/>
            <person name="Shenmen C.M."/>
            <person name="Grouse L.H."/>
            <person name="Schuler G."/>
            <person name="Klein S.L."/>
            <person name="Old S."/>
            <person name="Rasooly R."/>
            <person name="Good P."/>
            <person name="Guyer M."/>
            <person name="Peck A.M."/>
            <person name="Derge J.G."/>
            <person name="Lipman D."/>
            <person name="Collins F.S."/>
            <person name="Jang W."/>
            <person name="Sherry S."/>
            <person name="Feolo M."/>
            <person name="Misquitta L."/>
            <person name="Lee E."/>
            <person name="Rotmistrovsky K."/>
            <person name="Greenhut S.F."/>
            <person name="Schaefer C.F."/>
            <person name="Buetow K."/>
            <person name="Bonner T.I."/>
            <person name="Haussler D."/>
            <person name="Kent J."/>
            <person name="Kiekhaus M."/>
            <person name="Furey T."/>
            <person name="Brent M."/>
            <person name="Prange C."/>
            <person name="Schreiber K."/>
            <person name="Shapiro N."/>
            <person name="Bhat N.K."/>
            <person name="Hopkins R.F."/>
            <person name="Hsie F."/>
            <person name="Driscoll T."/>
            <person name="Soares M.B."/>
            <person name="Casavant T.L."/>
            <person name="Scheetz T.E."/>
            <person name="Brown-stein M.J."/>
            <person name="Usdin T.B."/>
            <person name="Toshiyuki S."/>
            <person name="Carninci P."/>
            <person name="Piao Y."/>
            <person name="Dudekula D.B."/>
            <person name="Ko M.S."/>
            <person name="Kawakami K."/>
            <person name="Suzuki Y."/>
            <person name="Sugano S."/>
            <person name="Gruber C.E."/>
            <person name="Smith M.R."/>
            <person name="Simmons B."/>
            <person name="Moore T."/>
            <person name="Waterman R."/>
            <person name="Johnson S.L."/>
            <person name="Ruan Y."/>
            <person name="Wei C.L."/>
            <person name="Mathavan S."/>
            <person name="Gunaratne P.H."/>
            <person name="Wu J."/>
            <person name="Garcia A.M."/>
            <person name="Hulyk S.W."/>
            <person name="Fuh E."/>
            <person name="Yuan Y."/>
            <person name="Sneed A."/>
            <person name="Kowis C."/>
            <person name="Hodgson A."/>
            <person name="Muzny D.M."/>
            <person name="McPherson J."/>
            <person name="Gibbs R.A."/>
            <person name="Fahey J."/>
            <person name="Helton E."/>
            <person name="Ketteman M."/>
            <person name="Madan A."/>
            <person name="Rodrigues S."/>
            <person name="Sanchez A."/>
            <person name="Whiting M."/>
            <person name="Madari A."/>
            <person name="Young A.C."/>
            <person name="Wetherby K.D."/>
            <person name="Granite S.J."/>
            <person name="Kwong P.N."/>
            <person name="Brinkley C.P."/>
            <person name="Pearson R.L."/>
            <person name="Bouffard G.G."/>
            <person name="Blakesly R.W."/>
            <person name="Green E.D."/>
            <person name="Dickson M.C."/>
            <person name="Rodriguez A.C."/>
            <person name="Grimwood J."/>
            <person name="Schmutz J."/>
            <person name="Myers R.M."/>
            <person name="Butterfield Y.S."/>
            <person name="Griffith M."/>
            <person name="Griffith O.L."/>
            <person name="Krzywinski M.I."/>
            <person name="Liao N."/>
            <person name="Morin R."/>
            <person name="Morrin R."/>
            <person name="Palmquist D."/>
            <person name="Petrescu A.S."/>
            <person name="Skalska U."/>
            <person name="Smailus D.E."/>
            <person name="Stott J.M."/>
            <person name="Schnerch A."/>
            <person name="Schein J.E."/>
            <person name="Jones S.J."/>
            <person name="Holt R.A."/>
            <person name="Baross A."/>
            <person name="Marra M.A."/>
            <person name="Clifton S."/>
            <person name="Makowski K.A."/>
            <person name="Bosak S."/>
            <person name="Malek J."/>
        </authorList>
    </citation>
    <scope>NUCLEOTIDE SEQUENCE [LARGE SCALE MRNA]</scope>
    <source>
        <strain evidence="1">Czech II</strain>
        <tissue evidence="1">Mammary tumor metastatized to lung. Tumor arose spontaneously</tissue>
    </source>
</reference>
<evidence type="ECO:0000313" key="1">
    <source>
        <dbReference type="EMBL" id="AAH04016.1"/>
    </source>
</evidence>
<organism evidence="1">
    <name type="scientific">Mus musculus</name>
    <name type="common">Mouse</name>
    <dbReference type="NCBI Taxonomy" id="10090"/>
    <lineage>
        <taxon>Eukaryota</taxon>
        <taxon>Metazoa</taxon>
        <taxon>Chordata</taxon>
        <taxon>Craniata</taxon>
        <taxon>Vertebrata</taxon>
        <taxon>Euteleostomi</taxon>
        <taxon>Mammalia</taxon>
        <taxon>Eutheria</taxon>
        <taxon>Euarchontoglires</taxon>
        <taxon>Glires</taxon>
        <taxon>Rodentia</taxon>
        <taxon>Myomorpha</taxon>
        <taxon>Muroidea</taxon>
        <taxon>Muridae</taxon>
        <taxon>Murinae</taxon>
        <taxon>Mus</taxon>
        <taxon>Mus</taxon>
    </lineage>
</organism>
<proteinExistence type="evidence at transcript level"/>
<dbReference type="AGR" id="MGI:1931744"/>
<dbReference type="MGI" id="MGI:1931744">
    <property type="gene designation" value="Uck2"/>
</dbReference>
<name>Q99KT8_MOUSE</name>